<dbReference type="InterPro" id="IPR050177">
    <property type="entry name" value="Lipid_A_modif_metabolic_enz"/>
</dbReference>
<reference evidence="2 3" key="1">
    <citation type="submission" date="2016-03" db="EMBL/GenBank/DDBJ databases">
        <title>Trachymyrmex septentrionalis WGS genome.</title>
        <authorList>
            <person name="Nygaard S."/>
            <person name="Hu H."/>
            <person name="Boomsma J."/>
            <person name="Zhang G."/>
        </authorList>
    </citation>
    <scope>NUCLEOTIDE SEQUENCE [LARGE SCALE GENOMIC DNA]</scope>
    <source>
        <strain evidence="2">Tsep2-gDNA-1</strain>
        <tissue evidence="2">Whole body</tissue>
    </source>
</reference>
<dbReference type="PANTHER" id="PTHR43245">
    <property type="entry name" value="BIFUNCTIONAL POLYMYXIN RESISTANCE PROTEIN ARNA"/>
    <property type="match status" value="1"/>
</dbReference>
<name>A0A195FF94_9HYME</name>
<sequence length="535" mass="60562">MATPTCDKKARVIVLGGCGFIGRNLVGYLLDNNLVSYLRVVDKVPPQTAWLNAEHQRVFEHPLLEFKSANLINIVSCQNAFSCDEPIDYVFNCAGETKSGLTDPVYKEGIYKLSLNCAQQAAKIRALHYVEISSGNLNASEKTPHKEDDAEEPWTFVAKYKLQVEHELKNIPDLKYTVLRPAIVYGCGDRNGLAPRLVVGAVYKHLGEMMKLLWGPHLHMNTVHVRDVARAMWHVANRPETIGQTYNLVDEGDSTQGSISAIVSELFNINHDYWGTALSTLAKTDMSSVVEEVNDKHMAPWAEACRKDGVENSPLSPYIDQELLYNKHLYLQPGKLWNTTGFTYLYPKLTKDALTERTRETRSCEAAAASRLVLPMVLLAGPSEEFFFQYPKKALTEFFESLKAKKTLPKTGHVQHYHIHYYPMPFPLLAWTRAPDKYYLDELYDDALTSLGWSGYHYGYAPDPSLIMSSGLQHLSGPDLWDDLWDEKILDTDDSLDTIDRNSKGILVQVPVNRPLVFHLPLKKSRQRRIETVTT</sequence>
<dbReference type="InterPro" id="IPR036291">
    <property type="entry name" value="NAD(P)-bd_dom_sf"/>
</dbReference>
<accession>A0A195FF94</accession>
<dbReference type="Proteomes" id="UP000078541">
    <property type="component" value="Unassembled WGS sequence"/>
</dbReference>
<evidence type="ECO:0000259" key="1">
    <source>
        <dbReference type="Pfam" id="PF01370"/>
    </source>
</evidence>
<dbReference type="EMBL" id="KQ981625">
    <property type="protein sequence ID" value="KYN39058.1"/>
    <property type="molecule type" value="Genomic_DNA"/>
</dbReference>
<evidence type="ECO:0000313" key="3">
    <source>
        <dbReference type="Proteomes" id="UP000078541"/>
    </source>
</evidence>
<dbReference type="Gene3D" id="3.40.50.720">
    <property type="entry name" value="NAD(P)-binding Rossmann-like Domain"/>
    <property type="match status" value="1"/>
</dbReference>
<evidence type="ECO:0000313" key="2">
    <source>
        <dbReference type="EMBL" id="KYN39058.1"/>
    </source>
</evidence>
<keyword evidence="3" id="KW-1185">Reference proteome</keyword>
<proteinExistence type="predicted"/>
<dbReference type="AlphaFoldDB" id="A0A195FF94"/>
<feature type="domain" description="NAD-dependent epimerase/dehydratase" evidence="1">
    <location>
        <begin position="12"/>
        <end position="248"/>
    </location>
</feature>
<dbReference type="SUPFAM" id="SSF51735">
    <property type="entry name" value="NAD(P)-binding Rossmann-fold domains"/>
    <property type="match status" value="1"/>
</dbReference>
<dbReference type="STRING" id="34720.A0A195FF94"/>
<dbReference type="PANTHER" id="PTHR43245:SF11">
    <property type="entry name" value="LD23561P"/>
    <property type="match status" value="1"/>
</dbReference>
<protein>
    <recommendedName>
        <fullName evidence="1">NAD-dependent epimerase/dehydratase domain-containing protein</fullName>
    </recommendedName>
</protein>
<gene>
    <name evidence="2" type="ORF">ALC56_06484</name>
</gene>
<dbReference type="InterPro" id="IPR001509">
    <property type="entry name" value="Epimerase_deHydtase"/>
</dbReference>
<organism evidence="2 3">
    <name type="scientific">Trachymyrmex septentrionalis</name>
    <dbReference type="NCBI Taxonomy" id="34720"/>
    <lineage>
        <taxon>Eukaryota</taxon>
        <taxon>Metazoa</taxon>
        <taxon>Ecdysozoa</taxon>
        <taxon>Arthropoda</taxon>
        <taxon>Hexapoda</taxon>
        <taxon>Insecta</taxon>
        <taxon>Pterygota</taxon>
        <taxon>Neoptera</taxon>
        <taxon>Endopterygota</taxon>
        <taxon>Hymenoptera</taxon>
        <taxon>Apocrita</taxon>
        <taxon>Aculeata</taxon>
        <taxon>Formicoidea</taxon>
        <taxon>Formicidae</taxon>
        <taxon>Myrmicinae</taxon>
        <taxon>Trachymyrmex</taxon>
    </lineage>
</organism>
<dbReference type="Pfam" id="PF01370">
    <property type="entry name" value="Epimerase"/>
    <property type="match status" value="1"/>
</dbReference>